<evidence type="ECO:0000313" key="2">
    <source>
        <dbReference type="Proteomes" id="UP000822688"/>
    </source>
</evidence>
<protein>
    <submittedName>
        <fullName evidence="1">Uncharacterized protein</fullName>
    </submittedName>
</protein>
<reference evidence="1" key="1">
    <citation type="submission" date="2020-06" db="EMBL/GenBank/DDBJ databases">
        <title>WGS assembly of Ceratodon purpureus strain R40.</title>
        <authorList>
            <person name="Carey S.B."/>
            <person name="Jenkins J."/>
            <person name="Shu S."/>
            <person name="Lovell J.T."/>
            <person name="Sreedasyam A."/>
            <person name="Maumus F."/>
            <person name="Tiley G.P."/>
            <person name="Fernandez-Pozo N."/>
            <person name="Barry K."/>
            <person name="Chen C."/>
            <person name="Wang M."/>
            <person name="Lipzen A."/>
            <person name="Daum C."/>
            <person name="Saski C.A."/>
            <person name="Payton A.C."/>
            <person name="Mcbreen J.C."/>
            <person name="Conrad R.E."/>
            <person name="Kollar L.M."/>
            <person name="Olsson S."/>
            <person name="Huttunen S."/>
            <person name="Landis J.B."/>
            <person name="Wickett N.J."/>
            <person name="Johnson M.G."/>
            <person name="Rensing S.A."/>
            <person name="Grimwood J."/>
            <person name="Schmutz J."/>
            <person name="Mcdaniel S.F."/>
        </authorList>
    </citation>
    <scope>NUCLEOTIDE SEQUENCE</scope>
    <source>
        <strain evidence="1">R40</strain>
    </source>
</reference>
<sequence length="70" mass="7960">MSLTWYSPLPHPCPSNPNQSLLQSTSWLSLITHTKQTLQSKMKLNTSMRDLPLLPCEMAVMKRLLAHLEA</sequence>
<dbReference type="Proteomes" id="UP000822688">
    <property type="component" value="Chromosome 1"/>
</dbReference>
<evidence type="ECO:0000313" key="1">
    <source>
        <dbReference type="EMBL" id="KAG0591577.1"/>
    </source>
</evidence>
<organism evidence="1 2">
    <name type="scientific">Ceratodon purpureus</name>
    <name type="common">Fire moss</name>
    <name type="synonym">Dicranum purpureum</name>
    <dbReference type="NCBI Taxonomy" id="3225"/>
    <lineage>
        <taxon>Eukaryota</taxon>
        <taxon>Viridiplantae</taxon>
        <taxon>Streptophyta</taxon>
        <taxon>Embryophyta</taxon>
        <taxon>Bryophyta</taxon>
        <taxon>Bryophytina</taxon>
        <taxon>Bryopsida</taxon>
        <taxon>Dicranidae</taxon>
        <taxon>Pseudoditrichales</taxon>
        <taxon>Ditrichaceae</taxon>
        <taxon>Ceratodon</taxon>
    </lineage>
</organism>
<accession>A0A8T0J7F1</accession>
<keyword evidence="2" id="KW-1185">Reference proteome</keyword>
<feature type="non-terminal residue" evidence="1">
    <location>
        <position position="70"/>
    </location>
</feature>
<proteinExistence type="predicted"/>
<comment type="caution">
    <text evidence="1">The sequence shown here is derived from an EMBL/GenBank/DDBJ whole genome shotgun (WGS) entry which is preliminary data.</text>
</comment>
<gene>
    <name evidence="1" type="ORF">KC19_1G185100</name>
</gene>
<dbReference type="EMBL" id="CM026421">
    <property type="protein sequence ID" value="KAG0591577.1"/>
    <property type="molecule type" value="Genomic_DNA"/>
</dbReference>
<name>A0A8T0J7F1_CERPU</name>
<dbReference type="AlphaFoldDB" id="A0A8T0J7F1"/>